<gene>
    <name evidence="2" type="ORF">SPHA_12266</name>
</gene>
<evidence type="ECO:0000313" key="3">
    <source>
        <dbReference type="Proteomes" id="UP000597762"/>
    </source>
</evidence>
<sequence>MIIITDTHRLFSRFHSLVCHSFSMHLFYFLFLFICSSSSLCSIVPIYSFNFYLFISLSLQAELLRFFSTYPPSFLLANLSSLSSRAFSMDYLFVFNYKILICFHHKLFSSFLVAYHFYQTASPLALFYFISPSIRRSTNHIALYNMRADKTHIHKIQGFLINFSIFLINKVEAHSLSPSLLSHSLPLFSLILSLSSLSFPLSLFPSLSLSLSLSFPLSLFPSLSLSLSLSFPLSLFPSPLSLSISLSISISFSSLSLFSLSLSLCVFTDGIYLAVCYFLCLRSSFIVYIKKSNISFFFPFSFLFFISFLFFSRSLYFFSFFFLFLFLFLFFPFSFLFYLSFLFHLSFFPFLFLFFFLSSFLFFFFCIFFPQISFLHYL</sequence>
<accession>A0A812B8U6</accession>
<organism evidence="2 3">
    <name type="scientific">Acanthosepion pharaonis</name>
    <name type="common">Pharaoh cuttlefish</name>
    <name type="synonym">Sepia pharaonis</name>
    <dbReference type="NCBI Taxonomy" id="158019"/>
    <lineage>
        <taxon>Eukaryota</taxon>
        <taxon>Metazoa</taxon>
        <taxon>Spiralia</taxon>
        <taxon>Lophotrochozoa</taxon>
        <taxon>Mollusca</taxon>
        <taxon>Cephalopoda</taxon>
        <taxon>Coleoidea</taxon>
        <taxon>Decapodiformes</taxon>
        <taxon>Sepiida</taxon>
        <taxon>Sepiina</taxon>
        <taxon>Sepiidae</taxon>
        <taxon>Acanthosepion</taxon>
    </lineage>
</organism>
<feature type="transmembrane region" description="Helical" evidence="1">
    <location>
        <begin position="293"/>
        <end position="311"/>
    </location>
</feature>
<keyword evidence="3" id="KW-1185">Reference proteome</keyword>
<dbReference type="EMBL" id="CAHIKZ030000409">
    <property type="protein sequence ID" value="CAE1172793.1"/>
    <property type="molecule type" value="Genomic_DNA"/>
</dbReference>
<evidence type="ECO:0000256" key="1">
    <source>
        <dbReference type="SAM" id="Phobius"/>
    </source>
</evidence>
<feature type="transmembrane region" description="Helical" evidence="1">
    <location>
        <begin position="217"/>
        <end position="237"/>
    </location>
</feature>
<comment type="caution">
    <text evidence="2">The sequence shown here is derived from an EMBL/GenBank/DDBJ whole genome shotgun (WGS) entry which is preliminary data.</text>
</comment>
<name>A0A812B8U6_ACAPH</name>
<protein>
    <submittedName>
        <fullName evidence="2">Uncharacterized protein</fullName>
    </submittedName>
</protein>
<keyword evidence="1" id="KW-0812">Transmembrane</keyword>
<feature type="transmembrane region" description="Helical" evidence="1">
    <location>
        <begin position="75"/>
        <end position="95"/>
    </location>
</feature>
<feature type="transmembrane region" description="Helical" evidence="1">
    <location>
        <begin position="317"/>
        <end position="343"/>
    </location>
</feature>
<feature type="transmembrane region" description="Helical" evidence="1">
    <location>
        <begin position="26"/>
        <end position="55"/>
    </location>
</feature>
<feature type="transmembrane region" description="Helical" evidence="1">
    <location>
        <begin position="257"/>
        <end position="281"/>
    </location>
</feature>
<dbReference type="Proteomes" id="UP000597762">
    <property type="component" value="Unassembled WGS sequence"/>
</dbReference>
<keyword evidence="1" id="KW-0472">Membrane</keyword>
<reference evidence="2" key="1">
    <citation type="submission" date="2021-01" db="EMBL/GenBank/DDBJ databases">
        <authorList>
            <person name="Li R."/>
            <person name="Bekaert M."/>
        </authorList>
    </citation>
    <scope>NUCLEOTIDE SEQUENCE</scope>
    <source>
        <strain evidence="2">Farmed</strain>
    </source>
</reference>
<feature type="transmembrane region" description="Helical" evidence="1">
    <location>
        <begin position="107"/>
        <end position="130"/>
    </location>
</feature>
<evidence type="ECO:0000313" key="2">
    <source>
        <dbReference type="EMBL" id="CAE1172793.1"/>
    </source>
</evidence>
<feature type="transmembrane region" description="Helical" evidence="1">
    <location>
        <begin position="185"/>
        <end position="205"/>
    </location>
</feature>
<keyword evidence="1" id="KW-1133">Transmembrane helix</keyword>
<dbReference type="AlphaFoldDB" id="A0A812B8U6"/>
<proteinExistence type="predicted"/>
<feature type="transmembrane region" description="Helical" evidence="1">
    <location>
        <begin position="350"/>
        <end position="372"/>
    </location>
</feature>